<feature type="chain" id="PRO_5029652754" description="Lipoprotein" evidence="1">
    <location>
        <begin position="22"/>
        <end position="200"/>
    </location>
</feature>
<dbReference type="EMBL" id="CP019288">
    <property type="protein sequence ID" value="QHI34986.1"/>
    <property type="molecule type" value="Genomic_DNA"/>
</dbReference>
<gene>
    <name evidence="2" type="ORF">IMCC3317_03320</name>
</gene>
<dbReference type="OrthoDB" id="1449620at2"/>
<evidence type="ECO:0000313" key="2">
    <source>
        <dbReference type="EMBL" id="QHI34986.1"/>
    </source>
</evidence>
<dbReference type="AlphaFoldDB" id="A0A7L4ZFK7"/>
<evidence type="ECO:0000313" key="3">
    <source>
        <dbReference type="Proteomes" id="UP000464657"/>
    </source>
</evidence>
<dbReference type="Proteomes" id="UP000464657">
    <property type="component" value="Chromosome"/>
</dbReference>
<protein>
    <recommendedName>
        <fullName evidence="4">Lipoprotein</fullName>
    </recommendedName>
</protein>
<dbReference type="KEGG" id="kan:IMCC3317_03320"/>
<evidence type="ECO:0008006" key="4">
    <source>
        <dbReference type="Google" id="ProtNLM"/>
    </source>
</evidence>
<organism evidence="2 3">
    <name type="scientific">Kordia antarctica</name>
    <dbReference type="NCBI Taxonomy" id="1218801"/>
    <lineage>
        <taxon>Bacteria</taxon>
        <taxon>Pseudomonadati</taxon>
        <taxon>Bacteroidota</taxon>
        <taxon>Flavobacteriia</taxon>
        <taxon>Flavobacteriales</taxon>
        <taxon>Flavobacteriaceae</taxon>
        <taxon>Kordia</taxon>
    </lineage>
</organism>
<evidence type="ECO:0000256" key="1">
    <source>
        <dbReference type="SAM" id="SignalP"/>
    </source>
</evidence>
<feature type="signal peptide" evidence="1">
    <location>
        <begin position="1"/>
        <end position="21"/>
    </location>
</feature>
<sequence>MKTIKITISTFIILLFCFACQQKQNKTTCEDLEKKVDSLTSLYADYEKSPIYKFYHILSKEKRTKVDTALIEEYRRLIGKDELVDLYIWDRIHTINTNDHIGNIIEAFEGTYILKPNHNKKSAKITSIEISKDSCFLYKIKKLVKAEKLKFKNSSNKYTKGKIILNNYRISLSDAIHPKIATLDDNLCMDCEQLQFYKTE</sequence>
<dbReference type="RefSeq" id="WP_160127766.1">
    <property type="nucleotide sequence ID" value="NZ_CP019288.1"/>
</dbReference>
<reference evidence="2 3" key="1">
    <citation type="journal article" date="2013" name="Int. J. Syst. Evol. Microbiol.">
        <title>Kordia antarctica sp. nov., isolated from Antarctic seawater.</title>
        <authorList>
            <person name="Baek K."/>
            <person name="Choi A."/>
            <person name="Kang I."/>
            <person name="Lee K."/>
            <person name="Cho J.C."/>
        </authorList>
    </citation>
    <scope>NUCLEOTIDE SEQUENCE [LARGE SCALE GENOMIC DNA]</scope>
    <source>
        <strain evidence="2 3">IMCC3317</strain>
    </source>
</reference>
<accession>A0A7L4ZFK7</accession>
<keyword evidence="1" id="KW-0732">Signal</keyword>
<proteinExistence type="predicted"/>
<name>A0A7L4ZFK7_9FLAO</name>
<keyword evidence="3" id="KW-1185">Reference proteome</keyword>